<comment type="function">
    <text evidence="5">Catalyzes the catabolism of the allantoin degradation intermediate (S)-ureidoglycolate, generating urea and glyoxylate. Involved in the utilization of allantoin as nitrogen source.</text>
</comment>
<evidence type="ECO:0000256" key="2">
    <source>
        <dbReference type="ARBA" id="ARBA00022631"/>
    </source>
</evidence>
<protein>
    <recommendedName>
        <fullName evidence="5">Ureidoglycolate lyase</fullName>
        <ecNumber evidence="5">4.3.2.3</ecNumber>
    </recommendedName>
    <alternativeName>
        <fullName evidence="5">Ureidoglycolatase</fullName>
    </alternativeName>
</protein>
<proteinExistence type="inferred from homology"/>
<dbReference type="KEGG" id="njp:NEJAP_1294"/>
<dbReference type="GO" id="GO:0004848">
    <property type="term" value="F:ureidoglycolate hydrolase activity"/>
    <property type="evidence" value="ECO:0007669"/>
    <property type="project" value="InterPro"/>
</dbReference>
<dbReference type="SUPFAM" id="SSF51182">
    <property type="entry name" value="RmlC-like cupins"/>
    <property type="match status" value="1"/>
</dbReference>
<keyword evidence="7" id="KW-1185">Reference proteome</keyword>
<dbReference type="AlphaFoldDB" id="A0A7R6PJ80"/>
<comment type="pathway">
    <text evidence="5">Nitrogen metabolism; (S)-allantoin degradation.</text>
</comment>
<dbReference type="UniPathway" id="UPA00395"/>
<dbReference type="GO" id="GO:0000256">
    <property type="term" value="P:allantoin catabolic process"/>
    <property type="evidence" value="ECO:0007669"/>
    <property type="project" value="UniProtKB-UniRule"/>
</dbReference>
<dbReference type="GO" id="GO:0006145">
    <property type="term" value="P:purine nucleobase catabolic process"/>
    <property type="evidence" value="ECO:0007669"/>
    <property type="project" value="UniProtKB-UniRule"/>
</dbReference>
<dbReference type="InterPro" id="IPR023525">
    <property type="entry name" value="Ureidogly_lyase_bac"/>
</dbReference>
<dbReference type="CDD" id="cd20298">
    <property type="entry name" value="cupin_UAH"/>
    <property type="match status" value="1"/>
</dbReference>
<comment type="cofactor">
    <cofactor evidence="5">
        <name>Ni(2+)</name>
        <dbReference type="ChEBI" id="CHEBI:49786"/>
    </cofactor>
</comment>
<keyword evidence="2 5" id="KW-0659">Purine metabolism</keyword>
<dbReference type="PIRSF" id="PIRSF017306">
    <property type="entry name" value="Ureidogly_hydro"/>
    <property type="match status" value="1"/>
</dbReference>
<accession>A0A7R6PJ80</accession>
<evidence type="ECO:0000256" key="3">
    <source>
        <dbReference type="ARBA" id="ARBA00023239"/>
    </source>
</evidence>
<keyword evidence="6" id="KW-0378">Hydrolase</keyword>
<dbReference type="Proteomes" id="UP000595332">
    <property type="component" value="Chromosome"/>
</dbReference>
<dbReference type="PANTHER" id="PTHR21221:SF1">
    <property type="entry name" value="UREIDOGLYCOLATE LYASE"/>
    <property type="match status" value="1"/>
</dbReference>
<comment type="subunit">
    <text evidence="1 5">Homodimer.</text>
</comment>
<evidence type="ECO:0000313" key="7">
    <source>
        <dbReference type="Proteomes" id="UP000595332"/>
    </source>
</evidence>
<dbReference type="InterPro" id="IPR047233">
    <property type="entry name" value="UAH_cupin"/>
</dbReference>
<dbReference type="EMBL" id="AP014546">
    <property type="protein sequence ID" value="BBB29246.1"/>
    <property type="molecule type" value="Genomic_DNA"/>
</dbReference>
<reference evidence="6 7" key="1">
    <citation type="journal article" date="2008" name="Int. J. Syst. Evol. Microbiol.">
        <title>Neptunomonas japonica sp. nov., an Osedax japonicus symbiont-like bacterium isolated from sediment adjacent to sperm whale carcasses off Kagoshima, Japan.</title>
        <authorList>
            <person name="Miyazaki M."/>
            <person name="Nogi Y."/>
            <person name="Fujiwara Y."/>
            <person name="Kawato M."/>
            <person name="Kubokawa K."/>
            <person name="Horikoshi K."/>
        </authorList>
    </citation>
    <scope>NUCLEOTIDE SEQUENCE [LARGE SCALE GENOMIC DNA]</scope>
    <source>
        <strain evidence="6 7">JAMM 1380</strain>
    </source>
</reference>
<dbReference type="GO" id="GO:0050385">
    <property type="term" value="F:ureidoglycolate lyase activity"/>
    <property type="evidence" value="ECO:0007669"/>
    <property type="project" value="UniProtKB-UniRule"/>
</dbReference>
<dbReference type="InterPro" id="IPR024060">
    <property type="entry name" value="Ureidoglycolate_lyase_dom_sf"/>
</dbReference>
<evidence type="ECO:0000313" key="6">
    <source>
        <dbReference type="EMBL" id="BBB29246.1"/>
    </source>
</evidence>
<sequence length="164" mass="18306">MITLTPQPLTAEAFAPFGDVIETKDRDSFLINNGSTKRYHQLANIDLDEQGAAIISIFRATSLSMPLPILMLEKHPLGSQAFIPMQNSAFLIVVAPKSDSIDPTEIKAFISHGKQGINYRRNVWHHPILALHDNDDFLVIDRTGPGDNCDEFYFSQEQSILLSP</sequence>
<organism evidence="6 7">
    <name type="scientific">Neptunomonas japonica JAMM 1380</name>
    <dbReference type="NCBI Taxonomy" id="1441457"/>
    <lineage>
        <taxon>Bacteria</taxon>
        <taxon>Pseudomonadati</taxon>
        <taxon>Pseudomonadota</taxon>
        <taxon>Gammaproteobacteria</taxon>
        <taxon>Oceanospirillales</taxon>
        <taxon>Oceanospirillaceae</taxon>
        <taxon>Neptunomonas</taxon>
    </lineage>
</organism>
<evidence type="ECO:0000256" key="4">
    <source>
        <dbReference type="ARBA" id="ARBA00047684"/>
    </source>
</evidence>
<keyword evidence="3 5" id="KW-0456">Lyase</keyword>
<comment type="similarity">
    <text evidence="5">Belongs to the ureidoglycolate lyase family.</text>
</comment>
<dbReference type="InterPro" id="IPR011051">
    <property type="entry name" value="RmlC_Cupin_sf"/>
</dbReference>
<name>A0A7R6PJ80_9GAMM</name>
<dbReference type="Pfam" id="PF04115">
    <property type="entry name" value="Ureidogly_lyase"/>
    <property type="match status" value="1"/>
</dbReference>
<dbReference type="InterPro" id="IPR007247">
    <property type="entry name" value="Ureidogly_lyase"/>
</dbReference>
<dbReference type="EC" id="4.3.2.3" evidence="5"/>
<gene>
    <name evidence="5 6" type="primary">allA</name>
    <name evidence="6" type="ORF">NEJAP_1294</name>
</gene>
<dbReference type="RefSeq" id="WP_201349861.1">
    <property type="nucleotide sequence ID" value="NZ_AP014546.1"/>
</dbReference>
<dbReference type="Gene3D" id="2.60.120.480">
    <property type="entry name" value="Ureidoglycolate hydrolase"/>
    <property type="match status" value="1"/>
</dbReference>
<evidence type="ECO:0000256" key="5">
    <source>
        <dbReference type="HAMAP-Rule" id="MF_00616"/>
    </source>
</evidence>
<dbReference type="NCBIfam" id="NF002949">
    <property type="entry name" value="PRK03606.1-2"/>
    <property type="match status" value="1"/>
</dbReference>
<dbReference type="HAMAP" id="MF_00616">
    <property type="entry name" value="Ureidogly_lyase"/>
    <property type="match status" value="1"/>
</dbReference>
<dbReference type="NCBIfam" id="NF009932">
    <property type="entry name" value="PRK13395.1"/>
    <property type="match status" value="1"/>
</dbReference>
<comment type="catalytic activity">
    <reaction evidence="4 5">
        <text>(S)-ureidoglycolate = urea + glyoxylate</text>
        <dbReference type="Rhea" id="RHEA:11304"/>
        <dbReference type="ChEBI" id="CHEBI:16199"/>
        <dbReference type="ChEBI" id="CHEBI:36655"/>
        <dbReference type="ChEBI" id="CHEBI:57296"/>
        <dbReference type="EC" id="4.3.2.3"/>
    </reaction>
</comment>
<evidence type="ECO:0000256" key="1">
    <source>
        <dbReference type="ARBA" id="ARBA00011738"/>
    </source>
</evidence>
<dbReference type="PANTHER" id="PTHR21221">
    <property type="entry name" value="UREIDOGLYCOLATE HYDROLASE"/>
    <property type="match status" value="1"/>
</dbReference>